<dbReference type="EMBL" id="JACYHB010000016">
    <property type="protein sequence ID" value="MBD8080493.1"/>
    <property type="molecule type" value="Genomic_DNA"/>
</dbReference>
<comment type="subcellular location">
    <subcellularLocation>
        <location evidence="1 7">Cell membrane</location>
        <topology evidence="1 7">Multi-pass membrane protein</topology>
    </subcellularLocation>
</comment>
<feature type="region of interest" description="Disordered" evidence="8">
    <location>
        <begin position="209"/>
        <end position="236"/>
    </location>
</feature>
<evidence type="ECO:0000256" key="2">
    <source>
        <dbReference type="ARBA" id="ARBA00010792"/>
    </source>
</evidence>
<comment type="similarity">
    <text evidence="2 7">Belongs to the DedA family.</text>
</comment>
<feature type="transmembrane region" description="Helical" evidence="7">
    <location>
        <begin position="178"/>
        <end position="199"/>
    </location>
</feature>
<dbReference type="Proteomes" id="UP000610846">
    <property type="component" value="Unassembled WGS sequence"/>
</dbReference>
<dbReference type="Pfam" id="PF09335">
    <property type="entry name" value="VTT_dom"/>
    <property type="match status" value="1"/>
</dbReference>
<evidence type="ECO:0000259" key="9">
    <source>
        <dbReference type="Pfam" id="PF09335"/>
    </source>
</evidence>
<dbReference type="AlphaFoldDB" id="A0A927PFX6"/>
<keyword evidence="4 7" id="KW-0812">Transmembrane</keyword>
<evidence type="ECO:0000313" key="10">
    <source>
        <dbReference type="EMBL" id="MBD8080493.1"/>
    </source>
</evidence>
<dbReference type="PANTHER" id="PTHR30353:SF15">
    <property type="entry name" value="INNER MEMBRANE PROTEIN YABI"/>
    <property type="match status" value="1"/>
</dbReference>
<evidence type="ECO:0000256" key="5">
    <source>
        <dbReference type="ARBA" id="ARBA00022989"/>
    </source>
</evidence>
<evidence type="ECO:0000256" key="4">
    <source>
        <dbReference type="ARBA" id="ARBA00022692"/>
    </source>
</evidence>
<keyword evidence="3 7" id="KW-1003">Cell membrane</keyword>
<protein>
    <submittedName>
        <fullName evidence="10">DedA family protein</fullName>
    </submittedName>
</protein>
<reference evidence="10" key="2">
    <citation type="submission" date="2020-09" db="EMBL/GenBank/DDBJ databases">
        <authorList>
            <person name="Yu Y."/>
        </authorList>
    </citation>
    <scope>NUCLEOTIDE SEQUENCE</scope>
    <source>
        <strain evidence="10">KCTC 49039</strain>
    </source>
</reference>
<dbReference type="InterPro" id="IPR032816">
    <property type="entry name" value="VTT_dom"/>
</dbReference>
<name>A0A927PFX6_9MICO</name>
<keyword evidence="5 7" id="KW-1133">Transmembrane helix</keyword>
<dbReference type="GO" id="GO:0005886">
    <property type="term" value="C:plasma membrane"/>
    <property type="evidence" value="ECO:0007669"/>
    <property type="project" value="UniProtKB-SubCell"/>
</dbReference>
<evidence type="ECO:0000256" key="8">
    <source>
        <dbReference type="SAM" id="MobiDB-lite"/>
    </source>
</evidence>
<evidence type="ECO:0000256" key="3">
    <source>
        <dbReference type="ARBA" id="ARBA00022475"/>
    </source>
</evidence>
<keyword evidence="6 7" id="KW-0472">Membrane</keyword>
<feature type="domain" description="VTT" evidence="9">
    <location>
        <begin position="42"/>
        <end position="166"/>
    </location>
</feature>
<feature type="transmembrane region" description="Helical" evidence="7">
    <location>
        <begin position="47"/>
        <end position="76"/>
    </location>
</feature>
<reference evidence="10" key="1">
    <citation type="journal article" date="2018" name="Curr. Microbiol.">
        <title>Cellulosimicrobium arenosum sp. nov., Isolated from Marine Sediment Sand.</title>
        <authorList>
            <person name="Oh M."/>
            <person name="Kim J.H."/>
            <person name="Yoon J.H."/>
            <person name="Schumann P."/>
            <person name="Kim W."/>
        </authorList>
    </citation>
    <scope>NUCLEOTIDE SEQUENCE</scope>
    <source>
        <strain evidence="10">KCTC 49039</strain>
    </source>
</reference>
<feature type="transmembrane region" description="Helical" evidence="7">
    <location>
        <begin position="147"/>
        <end position="172"/>
    </location>
</feature>
<dbReference type="InterPro" id="IPR032818">
    <property type="entry name" value="DedA-like"/>
</dbReference>
<accession>A0A927PFX6</accession>
<keyword evidence="11" id="KW-1185">Reference proteome</keyword>
<evidence type="ECO:0000256" key="1">
    <source>
        <dbReference type="ARBA" id="ARBA00004651"/>
    </source>
</evidence>
<organism evidence="10 11">
    <name type="scientific">Cellulosimicrobium arenosum</name>
    <dbReference type="NCBI Taxonomy" id="2708133"/>
    <lineage>
        <taxon>Bacteria</taxon>
        <taxon>Bacillati</taxon>
        <taxon>Actinomycetota</taxon>
        <taxon>Actinomycetes</taxon>
        <taxon>Micrococcales</taxon>
        <taxon>Promicromonosporaceae</taxon>
        <taxon>Cellulosimicrobium</taxon>
    </lineage>
</organism>
<evidence type="ECO:0000313" key="11">
    <source>
        <dbReference type="Proteomes" id="UP000610846"/>
    </source>
</evidence>
<evidence type="ECO:0000256" key="6">
    <source>
        <dbReference type="ARBA" id="ARBA00023136"/>
    </source>
</evidence>
<sequence>MTEAVTTFLENLEHWVLALSASAWIYPALFAFATIDGFFPPVPSESVVITLAVAAHATGSPNLVLVLVVAALGAWLGDQIAFSIGRAVGTDRVRFLRGPRGRRAVAWAERALAHRGASFILAARYIPIGRVAVNMTAGAVGYPRSRFMLFSGIAAVTWAVYSVLIGLVAARWLGHEPLLAMVVGVVLGVATGFVIDRLLMTRSRRRGDPDLGAVTTDESVAEATPAGAGKHPGLAD</sequence>
<feature type="transmembrane region" description="Helical" evidence="7">
    <location>
        <begin position="12"/>
        <end position="35"/>
    </location>
</feature>
<gene>
    <name evidence="10" type="ORF">IF651_15675</name>
</gene>
<evidence type="ECO:0000256" key="7">
    <source>
        <dbReference type="RuleBase" id="RU367016"/>
    </source>
</evidence>
<proteinExistence type="inferred from homology"/>
<dbReference type="PANTHER" id="PTHR30353">
    <property type="entry name" value="INNER MEMBRANE PROTEIN DEDA-RELATED"/>
    <property type="match status" value="1"/>
</dbReference>
<comment type="caution">
    <text evidence="10">The sequence shown here is derived from an EMBL/GenBank/DDBJ whole genome shotgun (WGS) entry which is preliminary data.</text>
</comment>